<comment type="caution">
    <text evidence="1">The sequence shown here is derived from an EMBL/GenBank/DDBJ whole genome shotgun (WGS) entry which is preliminary data.</text>
</comment>
<keyword evidence="2" id="KW-1185">Reference proteome</keyword>
<accession>A0A5B7H1N9</accession>
<evidence type="ECO:0000313" key="1">
    <source>
        <dbReference type="EMBL" id="MPC63963.1"/>
    </source>
</evidence>
<organism evidence="1 2">
    <name type="scientific">Portunus trituberculatus</name>
    <name type="common">Swimming crab</name>
    <name type="synonym">Neptunus trituberculatus</name>
    <dbReference type="NCBI Taxonomy" id="210409"/>
    <lineage>
        <taxon>Eukaryota</taxon>
        <taxon>Metazoa</taxon>
        <taxon>Ecdysozoa</taxon>
        <taxon>Arthropoda</taxon>
        <taxon>Crustacea</taxon>
        <taxon>Multicrustacea</taxon>
        <taxon>Malacostraca</taxon>
        <taxon>Eumalacostraca</taxon>
        <taxon>Eucarida</taxon>
        <taxon>Decapoda</taxon>
        <taxon>Pleocyemata</taxon>
        <taxon>Brachyura</taxon>
        <taxon>Eubrachyura</taxon>
        <taxon>Portunoidea</taxon>
        <taxon>Portunidae</taxon>
        <taxon>Portuninae</taxon>
        <taxon>Portunus</taxon>
    </lineage>
</organism>
<dbReference type="EMBL" id="VSRR010021470">
    <property type="protein sequence ID" value="MPC63963.1"/>
    <property type="molecule type" value="Genomic_DNA"/>
</dbReference>
<gene>
    <name evidence="1" type="ORF">E2C01_058071</name>
</gene>
<sequence>MERRNSRILRWRRAVGKVLRNLDDGHIRSPSEDDDDPGVPGVLYPSLVVRGPVISRLLSRGQGREARAFMQLVSGLDGSMTSVSLTSQWLLFNSNDSPFVVALSLLQSFFCHSFLAILSVSFPSVQVSVL</sequence>
<proteinExistence type="predicted"/>
<protein>
    <submittedName>
        <fullName evidence="1">Uncharacterized protein</fullName>
    </submittedName>
</protein>
<name>A0A5B7H1N9_PORTR</name>
<dbReference type="Proteomes" id="UP000324222">
    <property type="component" value="Unassembled WGS sequence"/>
</dbReference>
<evidence type="ECO:0000313" key="2">
    <source>
        <dbReference type="Proteomes" id="UP000324222"/>
    </source>
</evidence>
<reference evidence="1 2" key="1">
    <citation type="submission" date="2019-05" db="EMBL/GenBank/DDBJ databases">
        <title>Another draft genome of Portunus trituberculatus and its Hox gene families provides insights of decapod evolution.</title>
        <authorList>
            <person name="Jeong J.-H."/>
            <person name="Song I."/>
            <person name="Kim S."/>
            <person name="Choi T."/>
            <person name="Kim D."/>
            <person name="Ryu S."/>
            <person name="Kim W."/>
        </authorList>
    </citation>
    <scope>NUCLEOTIDE SEQUENCE [LARGE SCALE GENOMIC DNA]</scope>
    <source>
        <tissue evidence="1">Muscle</tissue>
    </source>
</reference>
<dbReference type="AlphaFoldDB" id="A0A5B7H1N9"/>